<evidence type="ECO:0000313" key="5">
    <source>
        <dbReference type="Proteomes" id="UP000504638"/>
    </source>
</evidence>
<dbReference type="EMBL" id="ML975154">
    <property type="protein sequence ID" value="KAF1813833.1"/>
    <property type="molecule type" value="Genomic_DNA"/>
</dbReference>
<protein>
    <recommendedName>
        <fullName evidence="3">Zn(2)-C6 fungal-type domain-containing protein</fullName>
    </recommendedName>
</protein>
<keyword evidence="1" id="KW-0539">Nucleus</keyword>
<reference evidence="4 6" key="1">
    <citation type="submission" date="2020-01" db="EMBL/GenBank/DDBJ databases">
        <authorList>
            <consortium name="DOE Joint Genome Institute"/>
            <person name="Haridas S."/>
            <person name="Albert R."/>
            <person name="Binder M."/>
            <person name="Bloem J."/>
            <person name="Labutti K."/>
            <person name="Salamov A."/>
            <person name="Andreopoulos B."/>
            <person name="Baker S.E."/>
            <person name="Barry K."/>
            <person name="Bills G."/>
            <person name="Bluhm B.H."/>
            <person name="Cannon C."/>
            <person name="Castanera R."/>
            <person name="Culley D.E."/>
            <person name="Daum C."/>
            <person name="Ezra D."/>
            <person name="Gonzalez J.B."/>
            <person name="Henrissat B."/>
            <person name="Kuo A."/>
            <person name="Liang C."/>
            <person name="Lipzen A."/>
            <person name="Lutzoni F."/>
            <person name="Magnuson J."/>
            <person name="Mondo S."/>
            <person name="Nolan M."/>
            <person name="Ohm R."/>
            <person name="Pangilinan J."/>
            <person name="Park H.-J."/>
            <person name="Ramirez L."/>
            <person name="Alfaro M."/>
            <person name="Sun H."/>
            <person name="Tritt A."/>
            <person name="Yoshinaga Y."/>
            <person name="Zwiers L.-H."/>
            <person name="Turgeon B.G."/>
            <person name="Goodwin S.B."/>
            <person name="Spatafora J.W."/>
            <person name="Crous P.W."/>
            <person name="Grigoriev I.V."/>
        </authorList>
    </citation>
    <scope>NUCLEOTIDE SEQUENCE</scope>
    <source>
        <strain evidence="4 6">CBS 781.70</strain>
    </source>
</reference>
<dbReference type="PROSITE" id="PS50048">
    <property type="entry name" value="ZN2_CY6_FUNGAL_2"/>
    <property type="match status" value="1"/>
</dbReference>
<evidence type="ECO:0000313" key="4">
    <source>
        <dbReference type="EMBL" id="KAF1813833.1"/>
    </source>
</evidence>
<feature type="domain" description="Zn(2)-C6 fungal-type" evidence="3">
    <location>
        <begin position="16"/>
        <end position="52"/>
    </location>
</feature>
<evidence type="ECO:0000256" key="2">
    <source>
        <dbReference type="SAM" id="MobiDB-lite"/>
    </source>
</evidence>
<reference evidence="6" key="2">
    <citation type="submission" date="2020-04" db="EMBL/GenBank/DDBJ databases">
        <authorList>
            <consortium name="NCBI Genome Project"/>
        </authorList>
    </citation>
    <scope>NUCLEOTIDE SEQUENCE</scope>
    <source>
        <strain evidence="6">CBS 781.70</strain>
    </source>
</reference>
<dbReference type="InterPro" id="IPR001138">
    <property type="entry name" value="Zn2Cys6_DnaBD"/>
</dbReference>
<dbReference type="Proteomes" id="UP000504638">
    <property type="component" value="Unplaced"/>
</dbReference>
<evidence type="ECO:0000313" key="6">
    <source>
        <dbReference type="RefSeq" id="XP_033535464.1"/>
    </source>
</evidence>
<dbReference type="InterPro" id="IPR036864">
    <property type="entry name" value="Zn2-C6_fun-type_DNA-bd_sf"/>
</dbReference>
<dbReference type="GO" id="GO:0008270">
    <property type="term" value="F:zinc ion binding"/>
    <property type="evidence" value="ECO:0007669"/>
    <property type="project" value="InterPro"/>
</dbReference>
<dbReference type="CDD" id="cd00067">
    <property type="entry name" value="GAL4"/>
    <property type="match status" value="1"/>
</dbReference>
<dbReference type="OrthoDB" id="5394557at2759"/>
<dbReference type="SUPFAM" id="SSF57701">
    <property type="entry name" value="Zn2/Cys6 DNA-binding domain"/>
    <property type="match status" value="1"/>
</dbReference>
<organism evidence="4">
    <name type="scientific">Eremomyces bilateralis CBS 781.70</name>
    <dbReference type="NCBI Taxonomy" id="1392243"/>
    <lineage>
        <taxon>Eukaryota</taxon>
        <taxon>Fungi</taxon>
        <taxon>Dikarya</taxon>
        <taxon>Ascomycota</taxon>
        <taxon>Pezizomycotina</taxon>
        <taxon>Dothideomycetes</taxon>
        <taxon>Dothideomycetes incertae sedis</taxon>
        <taxon>Eremomycetales</taxon>
        <taxon>Eremomycetaceae</taxon>
        <taxon>Eremomyces</taxon>
    </lineage>
</organism>
<dbReference type="GO" id="GO:0000981">
    <property type="term" value="F:DNA-binding transcription factor activity, RNA polymerase II-specific"/>
    <property type="evidence" value="ECO:0007669"/>
    <property type="project" value="InterPro"/>
</dbReference>
<name>A0A6G1G711_9PEZI</name>
<evidence type="ECO:0000256" key="1">
    <source>
        <dbReference type="ARBA" id="ARBA00023242"/>
    </source>
</evidence>
<dbReference type="RefSeq" id="XP_033535464.1">
    <property type="nucleotide sequence ID" value="XM_033679182.1"/>
</dbReference>
<dbReference type="Pfam" id="PF00172">
    <property type="entry name" value="Zn_clus"/>
    <property type="match status" value="1"/>
</dbReference>
<feature type="region of interest" description="Disordered" evidence="2">
    <location>
        <begin position="77"/>
        <end position="97"/>
    </location>
</feature>
<reference evidence="6" key="3">
    <citation type="submission" date="2025-04" db="UniProtKB">
        <authorList>
            <consortium name="RefSeq"/>
        </authorList>
    </citation>
    <scope>IDENTIFICATION</scope>
    <source>
        <strain evidence="6">CBS 781.70</strain>
    </source>
</reference>
<keyword evidence="5" id="KW-1185">Reference proteome</keyword>
<sequence>MEEINQAPPRKVIGVACTRCRKRKIKCSGDPGNSTGCHNCRRAGVEPRVCQFIRVGPVSFLPLVNAQHYASPVNGYSTNPTSADGSETAVSSRSLPVSSYNVPRTGSTYHPWIAATYPNNSGLETYTLMPHYSSHGSTNEGVQWTGGHYLISSTRQLPIPTGLPQNASAVSVAPIRSNIVGVHSVRETMDGAAHYTQQAMCWQSQNGSDAGLHGTNTGTSMPSSEYRNESINNVYTTAASAPSVESLTSSGLTAERQDFRKPSLPDELDSHKSHNTIGPLGYITSSFAN</sequence>
<evidence type="ECO:0000259" key="3">
    <source>
        <dbReference type="PROSITE" id="PS50048"/>
    </source>
</evidence>
<dbReference type="Gene3D" id="4.10.240.10">
    <property type="entry name" value="Zn(2)-C6 fungal-type DNA-binding domain"/>
    <property type="match status" value="1"/>
</dbReference>
<proteinExistence type="predicted"/>
<dbReference type="AlphaFoldDB" id="A0A6G1G711"/>
<dbReference type="GeneID" id="54419752"/>
<gene>
    <name evidence="4 6" type="ORF">P152DRAFT_457206</name>
</gene>
<accession>A0A6G1G711</accession>